<name>A0A396RP90_9SPHN</name>
<organism evidence="2 3">
    <name type="scientific">Sphingomonas gilva</name>
    <dbReference type="NCBI Taxonomy" id="2305907"/>
    <lineage>
        <taxon>Bacteria</taxon>
        <taxon>Pseudomonadati</taxon>
        <taxon>Pseudomonadota</taxon>
        <taxon>Alphaproteobacteria</taxon>
        <taxon>Sphingomonadales</taxon>
        <taxon>Sphingomonadaceae</taxon>
        <taxon>Sphingomonas</taxon>
    </lineage>
</organism>
<dbReference type="Proteomes" id="UP000266693">
    <property type="component" value="Unassembled WGS sequence"/>
</dbReference>
<feature type="compositionally biased region" description="Low complexity" evidence="1">
    <location>
        <begin position="106"/>
        <end position="126"/>
    </location>
</feature>
<comment type="caution">
    <text evidence="2">The sequence shown here is derived from an EMBL/GenBank/DDBJ whole genome shotgun (WGS) entry which is preliminary data.</text>
</comment>
<gene>
    <name evidence="2" type="ORF">D1610_07810</name>
</gene>
<dbReference type="AlphaFoldDB" id="A0A396RP90"/>
<evidence type="ECO:0000313" key="3">
    <source>
        <dbReference type="Proteomes" id="UP000266693"/>
    </source>
</evidence>
<reference evidence="2 3" key="1">
    <citation type="submission" date="2018-08" db="EMBL/GenBank/DDBJ databases">
        <title>The multiple taxonomic identification of Sphingomonas gilva.</title>
        <authorList>
            <person name="Zhu D."/>
            <person name="Zheng S."/>
        </authorList>
    </citation>
    <scope>NUCLEOTIDE SEQUENCE [LARGE SCALE GENOMIC DNA]</scope>
    <source>
        <strain evidence="2 3">ZDH117</strain>
    </source>
</reference>
<sequence length="343" mass="32774">MARTPRTERPVAAQSGATDIGTYGITPAAAMVPAALALGVTPALAADDAPVAAGAPAGGTAHAAPLAPAVDAQGGSPFAAALGPPAFLFDAAGAITSTMRAAAADSGQAARQAAEPAEQQDAPPAAGGSGTPPGLLQVDRAGPPAVSEIEETAGAAGVTAPGGVGLQSGLDAVDARIEGMRVSIGEQLEQVAVRIDAIEAGTGAIVAEVEDAVSDAVDGALGRVSDVEDAVADTLDAASARIADVGQVASGLADSLPQIDLGPVGGADPAGGISTLVGMVSAADMFGLHDIGAGGAGDVLSPIVGGANDSGLTDFVPADVLLAVPDHDNAFGLLDGLIDGHHG</sequence>
<accession>A0A396RP90</accession>
<evidence type="ECO:0000256" key="1">
    <source>
        <dbReference type="SAM" id="MobiDB-lite"/>
    </source>
</evidence>
<dbReference type="EMBL" id="QWLV01000002">
    <property type="protein sequence ID" value="RHW18357.1"/>
    <property type="molecule type" value="Genomic_DNA"/>
</dbReference>
<proteinExistence type="predicted"/>
<keyword evidence="3" id="KW-1185">Reference proteome</keyword>
<evidence type="ECO:0000313" key="2">
    <source>
        <dbReference type="EMBL" id="RHW18357.1"/>
    </source>
</evidence>
<dbReference type="RefSeq" id="WP_118863547.1">
    <property type="nucleotide sequence ID" value="NZ_QWLV01000002.1"/>
</dbReference>
<feature type="region of interest" description="Disordered" evidence="1">
    <location>
        <begin position="106"/>
        <end position="145"/>
    </location>
</feature>
<protein>
    <submittedName>
        <fullName evidence="2">Uncharacterized protein</fullName>
    </submittedName>
</protein>